<comment type="function">
    <text evidence="7">Causes loosening and extension of plant cell walls by disrupting non-covalent bonding between cellulose microfibrils and matrix glucans. No enzymatic activity has been found.</text>
</comment>
<dbReference type="GO" id="GO:0016020">
    <property type="term" value="C:membrane"/>
    <property type="evidence" value="ECO:0007669"/>
    <property type="project" value="UniProtKB-SubCell"/>
</dbReference>
<dbReference type="CDD" id="cd22274">
    <property type="entry name" value="DPBB_EXPA_N"/>
    <property type="match status" value="1"/>
</dbReference>
<dbReference type="InterPro" id="IPR009009">
    <property type="entry name" value="RlpA-like_DPBB"/>
</dbReference>
<reference evidence="10" key="2">
    <citation type="submission" date="2017-06" db="EMBL/GenBank/DDBJ databases">
        <title>The pomegranate genome and the genomics of punicalagin biosynthesis.</title>
        <authorList>
            <person name="Xu C."/>
        </authorList>
    </citation>
    <scope>NUCLEOTIDE SEQUENCE [LARGE SCALE GENOMIC DNA]</scope>
    <source>
        <tissue evidence="10">Fresh leaf</tissue>
    </source>
</reference>
<evidence type="ECO:0000313" key="12">
    <source>
        <dbReference type="Proteomes" id="UP000197138"/>
    </source>
</evidence>
<comment type="similarity">
    <text evidence="1 7">Belongs to the expansin family. Expansin A subfamily.</text>
</comment>
<dbReference type="GO" id="GO:0009653">
    <property type="term" value="P:anatomical structure morphogenesis"/>
    <property type="evidence" value="ECO:0007669"/>
    <property type="project" value="UniProtKB-ARBA"/>
</dbReference>
<evidence type="ECO:0000256" key="5">
    <source>
        <dbReference type="ARBA" id="ARBA00023136"/>
    </source>
</evidence>
<keyword evidence="5" id="KW-0472">Membrane</keyword>
<dbReference type="SUPFAM" id="SSF50685">
    <property type="entry name" value="Barwin-like endoglucanases"/>
    <property type="match status" value="1"/>
</dbReference>
<dbReference type="PRINTS" id="PR01225">
    <property type="entry name" value="EXPANSNFAMLY"/>
</dbReference>
<dbReference type="InterPro" id="IPR007118">
    <property type="entry name" value="Expan_Lol_pI"/>
</dbReference>
<dbReference type="AlphaFoldDB" id="A0A218WQC5"/>
<dbReference type="EMBL" id="MTKT01003433">
    <property type="protein sequence ID" value="OWM74836.1"/>
    <property type="molecule type" value="Genomic_DNA"/>
</dbReference>
<sequence>MVAAVSGLDANWYDAHVTFYGDRQGYGLETTALSTALFNEGLTCGACFEIVCVNDPQWCINRSSIIVTATNFFPQNYTEPNFDHWCNPPQKHFDLSMPMFTKLAYYRAGIIPVKYRRTPCKKQGGVKFEIKGNSYWTLVLIYNVGRAGDVTDVKMKGSNTGWIQMSRNWGQNWEMGTVLTVQSLSFQLATSDGNFIEFNDIAPSNCQFDQTYDGWKNF</sequence>
<dbReference type="Proteomes" id="UP000233551">
    <property type="component" value="Unassembled WGS sequence"/>
</dbReference>
<evidence type="ECO:0000256" key="7">
    <source>
        <dbReference type="RuleBase" id="RU365023"/>
    </source>
</evidence>
<dbReference type="PROSITE" id="PS50842">
    <property type="entry name" value="EXPANSIN_EG45"/>
    <property type="match status" value="1"/>
</dbReference>
<keyword evidence="6 7" id="KW-0961">Cell wall biogenesis/degradation</keyword>
<dbReference type="InterPro" id="IPR007112">
    <property type="entry name" value="Expansin/allergen_DPBB_dom"/>
</dbReference>
<keyword evidence="2 7" id="KW-0134">Cell wall</keyword>
<dbReference type="Gene3D" id="2.60.40.760">
    <property type="entry name" value="Expansin, cellulose-binding-like domain"/>
    <property type="match status" value="1"/>
</dbReference>
<dbReference type="PANTHER" id="PTHR31867">
    <property type="entry name" value="EXPANSIN-A15"/>
    <property type="match status" value="1"/>
</dbReference>
<dbReference type="SUPFAM" id="SSF49590">
    <property type="entry name" value="PHL pollen allergen"/>
    <property type="match status" value="1"/>
</dbReference>
<dbReference type="GO" id="GO:0009664">
    <property type="term" value="P:plant-type cell wall organization"/>
    <property type="evidence" value="ECO:0007669"/>
    <property type="project" value="InterPro"/>
</dbReference>
<dbReference type="Pfam" id="PF03330">
    <property type="entry name" value="DPBB_1"/>
    <property type="match status" value="1"/>
</dbReference>
<comment type="subcellular location">
    <subcellularLocation>
        <location evidence="7">Secreted</location>
        <location evidence="7">Cell wall</location>
    </subcellularLocation>
    <subcellularLocation>
        <location evidence="7">Membrane</location>
        <topology evidence="7">Peripheral membrane protein</topology>
    </subcellularLocation>
</comment>
<keyword evidence="3 7" id="KW-0964">Secreted</keyword>
<protein>
    <recommendedName>
        <fullName evidence="7">Expansin</fullName>
    </recommendedName>
</protein>
<gene>
    <name evidence="10" type="ORF">CDL15_Pgr004603</name>
    <name evidence="11" type="ORF">CRG98_025822</name>
</gene>
<keyword evidence="13" id="KW-1185">Reference proteome</keyword>
<evidence type="ECO:0000256" key="1">
    <source>
        <dbReference type="ARBA" id="ARBA00005392"/>
    </source>
</evidence>
<organism evidence="10 12">
    <name type="scientific">Punica granatum</name>
    <name type="common">Pomegranate</name>
    <dbReference type="NCBI Taxonomy" id="22663"/>
    <lineage>
        <taxon>Eukaryota</taxon>
        <taxon>Viridiplantae</taxon>
        <taxon>Streptophyta</taxon>
        <taxon>Embryophyta</taxon>
        <taxon>Tracheophyta</taxon>
        <taxon>Spermatophyta</taxon>
        <taxon>Magnoliopsida</taxon>
        <taxon>eudicotyledons</taxon>
        <taxon>Gunneridae</taxon>
        <taxon>Pentapetalae</taxon>
        <taxon>rosids</taxon>
        <taxon>malvids</taxon>
        <taxon>Myrtales</taxon>
        <taxon>Lythraceae</taxon>
        <taxon>Punica</taxon>
    </lineage>
</organism>
<evidence type="ECO:0000256" key="4">
    <source>
        <dbReference type="ARBA" id="ARBA00022729"/>
    </source>
</evidence>
<evidence type="ECO:0000259" key="8">
    <source>
        <dbReference type="PROSITE" id="PS50842"/>
    </source>
</evidence>
<dbReference type="InterPro" id="IPR036908">
    <property type="entry name" value="RlpA-like_sf"/>
</dbReference>
<dbReference type="STRING" id="22663.A0A218WQC5"/>
<reference evidence="12" key="1">
    <citation type="journal article" date="2017" name="Plant J.">
        <title>The pomegranate (Punica granatum L.) genome and the genomics of punicalagin biosynthesis.</title>
        <authorList>
            <person name="Qin G."/>
            <person name="Xu C."/>
            <person name="Ming R."/>
            <person name="Tang H."/>
            <person name="Guyot R."/>
            <person name="Kramer E.M."/>
            <person name="Hu Y."/>
            <person name="Yi X."/>
            <person name="Qi Y."/>
            <person name="Xu X."/>
            <person name="Gao Z."/>
            <person name="Pan H."/>
            <person name="Jian J."/>
            <person name="Tian Y."/>
            <person name="Yue Z."/>
            <person name="Xu Y."/>
        </authorList>
    </citation>
    <scope>NUCLEOTIDE SEQUENCE [LARGE SCALE GENOMIC DNA]</scope>
    <source>
        <strain evidence="12">cv. Dabenzi</strain>
    </source>
</reference>
<reference evidence="11 13" key="3">
    <citation type="submission" date="2017-11" db="EMBL/GenBank/DDBJ databases">
        <title>De-novo sequencing of pomegranate (Punica granatum L.) genome.</title>
        <authorList>
            <person name="Akparov Z."/>
            <person name="Amiraslanov A."/>
            <person name="Hajiyeva S."/>
            <person name="Abbasov M."/>
            <person name="Kaur K."/>
            <person name="Hamwieh A."/>
            <person name="Solovyev V."/>
            <person name="Salamov A."/>
            <person name="Braich B."/>
            <person name="Kosarev P."/>
            <person name="Mahmoud A."/>
            <person name="Hajiyev E."/>
            <person name="Babayeva S."/>
            <person name="Izzatullayeva V."/>
            <person name="Mammadov A."/>
            <person name="Mammadov A."/>
            <person name="Sharifova S."/>
            <person name="Ojaghi J."/>
            <person name="Eynullazada K."/>
            <person name="Bayramov B."/>
            <person name="Abdulazimova A."/>
            <person name="Shahmuradov I."/>
        </authorList>
    </citation>
    <scope>NUCLEOTIDE SEQUENCE [LARGE SCALE GENOMIC DNA]</scope>
    <source>
        <strain evidence="11">AG2017</strain>
        <strain evidence="13">cv. AG2017</strain>
        <tissue evidence="11">Leaf</tissue>
    </source>
</reference>
<dbReference type="Pfam" id="PF01357">
    <property type="entry name" value="Expansin_C"/>
    <property type="match status" value="1"/>
</dbReference>
<evidence type="ECO:0000313" key="13">
    <source>
        <dbReference type="Proteomes" id="UP000233551"/>
    </source>
</evidence>
<dbReference type="Gene3D" id="2.40.40.10">
    <property type="entry name" value="RlpA-like domain"/>
    <property type="match status" value="1"/>
</dbReference>
<dbReference type="InterPro" id="IPR002963">
    <property type="entry name" value="Expansin"/>
</dbReference>
<evidence type="ECO:0000313" key="10">
    <source>
        <dbReference type="EMBL" id="OWM74836.1"/>
    </source>
</evidence>
<evidence type="ECO:0000313" key="11">
    <source>
        <dbReference type="EMBL" id="PKI53816.1"/>
    </source>
</evidence>
<dbReference type="PROSITE" id="PS50843">
    <property type="entry name" value="EXPANSIN_CBD"/>
    <property type="match status" value="1"/>
</dbReference>
<dbReference type="InterPro" id="IPR007117">
    <property type="entry name" value="Expansin_CBD"/>
</dbReference>
<accession>A0A218WQC5</accession>
<dbReference type="InterPro" id="IPR036749">
    <property type="entry name" value="Expansin_CBD_sf"/>
</dbReference>
<dbReference type="GO" id="GO:0005576">
    <property type="term" value="C:extracellular region"/>
    <property type="evidence" value="ECO:0007669"/>
    <property type="project" value="InterPro"/>
</dbReference>
<comment type="caution">
    <text evidence="10">The sequence shown here is derived from an EMBL/GenBank/DDBJ whole genome shotgun (WGS) entry which is preliminary data.</text>
</comment>
<proteinExistence type="inferred from homology"/>
<evidence type="ECO:0000259" key="9">
    <source>
        <dbReference type="PROSITE" id="PS50843"/>
    </source>
</evidence>
<dbReference type="PRINTS" id="PR01226">
    <property type="entry name" value="EXPANSIN"/>
</dbReference>
<dbReference type="Proteomes" id="UP000197138">
    <property type="component" value="Unassembled WGS sequence"/>
</dbReference>
<name>A0A218WQC5_PUNGR</name>
<feature type="domain" description="Expansin-like EG45" evidence="8">
    <location>
        <begin position="8"/>
        <end position="125"/>
    </location>
</feature>
<feature type="domain" description="Expansin-like CBD" evidence="9">
    <location>
        <begin position="135"/>
        <end position="214"/>
    </location>
</feature>
<evidence type="ECO:0000256" key="6">
    <source>
        <dbReference type="ARBA" id="ARBA00023316"/>
    </source>
</evidence>
<evidence type="ECO:0000256" key="2">
    <source>
        <dbReference type="ARBA" id="ARBA00022512"/>
    </source>
</evidence>
<evidence type="ECO:0000256" key="3">
    <source>
        <dbReference type="ARBA" id="ARBA00022525"/>
    </source>
</evidence>
<dbReference type="SMART" id="SM00837">
    <property type="entry name" value="DPBB_1"/>
    <property type="match status" value="1"/>
</dbReference>
<keyword evidence="4" id="KW-0732">Signal</keyword>
<dbReference type="SMR" id="A0A218WQC5"/>
<dbReference type="EMBL" id="PGOL01001831">
    <property type="protein sequence ID" value="PKI53816.1"/>
    <property type="molecule type" value="Genomic_DNA"/>
</dbReference>